<dbReference type="RefSeq" id="WP_069154999.1">
    <property type="nucleotide sequence ID" value="NZ_MCGH01000004.1"/>
</dbReference>
<reference evidence="1 2" key="1">
    <citation type="submission" date="2016-07" db="EMBL/GenBank/DDBJ databases">
        <title>Characterization of isolates of Eisenbergiella tayi derived from blood cultures, using whole genome sequencing.</title>
        <authorList>
            <person name="Burdz T."/>
            <person name="Wiebe D."/>
            <person name="Huynh C."/>
            <person name="Bernard K."/>
        </authorList>
    </citation>
    <scope>NUCLEOTIDE SEQUENCE [LARGE SCALE GENOMIC DNA]</scope>
    <source>
        <strain evidence="1 2">NML 110608</strain>
    </source>
</reference>
<name>A0A1E3A156_9FIRM</name>
<organism evidence="1 2">
    <name type="scientific">Eisenbergiella tayi</name>
    <dbReference type="NCBI Taxonomy" id="1432052"/>
    <lineage>
        <taxon>Bacteria</taxon>
        <taxon>Bacillati</taxon>
        <taxon>Bacillota</taxon>
        <taxon>Clostridia</taxon>
        <taxon>Lachnospirales</taxon>
        <taxon>Lachnospiraceae</taxon>
        <taxon>Eisenbergiella</taxon>
    </lineage>
</organism>
<sequence>MKRQGIILCITMTALIGGMFCTGCTGKDTEPAQMAASVPAAAEEENRIITEGMLSPQIIPDEFTSKVLDEKSLQKLQKDLGAETIYDCSYKAADDIYEISSVDSYDKSIIVFMKDGEKGWELKKESVLQVSFYMDGEFAGQPMGVGLIHDMKYDDPIVCEGISNDGDAYYNVEITIDEDGMYYPYIFNMSGKSGAAKLFAAAVK</sequence>
<proteinExistence type="predicted"/>
<evidence type="ECO:0000313" key="1">
    <source>
        <dbReference type="EMBL" id="ODM02482.1"/>
    </source>
</evidence>
<accession>A0A1E3A156</accession>
<protein>
    <submittedName>
        <fullName evidence="1">Uncharacterized protein</fullName>
    </submittedName>
</protein>
<dbReference type="EMBL" id="MCGH01000004">
    <property type="protein sequence ID" value="ODM02482.1"/>
    <property type="molecule type" value="Genomic_DNA"/>
</dbReference>
<comment type="caution">
    <text evidence="1">The sequence shown here is derived from an EMBL/GenBank/DDBJ whole genome shotgun (WGS) entry which is preliminary data.</text>
</comment>
<gene>
    <name evidence="1" type="ORF">BEI61_05644</name>
</gene>
<evidence type="ECO:0000313" key="2">
    <source>
        <dbReference type="Proteomes" id="UP000094067"/>
    </source>
</evidence>
<dbReference type="AlphaFoldDB" id="A0A1E3A156"/>
<dbReference type="Proteomes" id="UP000094067">
    <property type="component" value="Unassembled WGS sequence"/>
</dbReference>